<dbReference type="EMBL" id="BAABBW010000005">
    <property type="protein sequence ID" value="GAA4179432.1"/>
    <property type="molecule type" value="Genomic_DNA"/>
</dbReference>
<protein>
    <submittedName>
        <fullName evidence="4">HNH endonuclease signature motif containing protein</fullName>
    </submittedName>
</protein>
<evidence type="ECO:0000313" key="4">
    <source>
        <dbReference type="EMBL" id="GAA4179432.1"/>
    </source>
</evidence>
<dbReference type="CDD" id="cd00085">
    <property type="entry name" value="HNHc"/>
    <property type="match status" value="1"/>
</dbReference>
<accession>A0ABP8A7P0</accession>
<sequence length="436" mass="47756">MNHPTDIGASDGAASAAERARERLLDEARQLQTAQARAEAGLIDVVVRAVANAVAHPEIELAPADPRATDADYAARSAVLGLSLELGLSQDQVHTMLDEGRTLRNLLPATWSAFGEGTITGQKARVILIHFRRLPVDEEIQLFFDDTMATAAQTVNVKQLRRKAARLADRLTERPIEVVHAEAAKARRVWVDVEEGTGMAYFTAYLHADEALMAKKRITAIAATLDDSHLPKAERRSADQKRADVAADILIGKGEPSEVRPVVSLYVPLLNLAGCPDEVRPASIDGIVPIPEKRARELVGRSPSLTRIFTDPVDGAVLGVGRKKYVPSADLKRFVIARDEICATPGCVRAGNDCDLDHRVDFAKGGETNADNLTPRCPKDHTIKHVTRWQVSTRETSAGITEVWTSPGGRRYWDRSLDPPPRPKRAHVEYPDEVPF</sequence>
<dbReference type="Pfam" id="PF01844">
    <property type="entry name" value="HNH"/>
    <property type="match status" value="1"/>
</dbReference>
<dbReference type="SMART" id="SM00507">
    <property type="entry name" value="HNHc"/>
    <property type="match status" value="1"/>
</dbReference>
<reference evidence="5" key="1">
    <citation type="journal article" date="2019" name="Int. J. Syst. Evol. Microbiol.">
        <title>The Global Catalogue of Microorganisms (GCM) 10K type strain sequencing project: providing services to taxonomists for standard genome sequencing and annotation.</title>
        <authorList>
            <consortium name="The Broad Institute Genomics Platform"/>
            <consortium name="The Broad Institute Genome Sequencing Center for Infectious Disease"/>
            <person name="Wu L."/>
            <person name="Ma J."/>
        </authorList>
    </citation>
    <scope>NUCLEOTIDE SEQUENCE [LARGE SCALE GENOMIC DNA]</scope>
    <source>
        <strain evidence="5">JCM 17591</strain>
    </source>
</reference>
<gene>
    <name evidence="4" type="ORF">GCM10022287_31730</name>
</gene>
<comment type="caution">
    <text evidence="4">The sequence shown here is derived from an EMBL/GenBank/DDBJ whole genome shotgun (WGS) entry which is preliminary data.</text>
</comment>
<evidence type="ECO:0000313" key="5">
    <source>
        <dbReference type="Proteomes" id="UP001501079"/>
    </source>
</evidence>
<dbReference type="Proteomes" id="UP001501079">
    <property type="component" value="Unassembled WGS sequence"/>
</dbReference>
<organism evidence="4 5">
    <name type="scientific">Gryllotalpicola koreensis</name>
    <dbReference type="NCBI Taxonomy" id="993086"/>
    <lineage>
        <taxon>Bacteria</taxon>
        <taxon>Bacillati</taxon>
        <taxon>Actinomycetota</taxon>
        <taxon>Actinomycetes</taxon>
        <taxon>Micrococcales</taxon>
        <taxon>Microbacteriaceae</taxon>
        <taxon>Gryllotalpicola</taxon>
    </lineage>
</organism>
<proteinExistence type="inferred from homology"/>
<name>A0ABP8A7P0_9MICO</name>
<dbReference type="GO" id="GO:0004519">
    <property type="term" value="F:endonuclease activity"/>
    <property type="evidence" value="ECO:0007669"/>
    <property type="project" value="UniProtKB-KW"/>
</dbReference>
<comment type="similarity">
    <text evidence="1">Belongs to the Rv1128c/1148c/1588c/1702c/1945/3466 family.</text>
</comment>
<dbReference type="InterPro" id="IPR002711">
    <property type="entry name" value="HNH"/>
</dbReference>
<feature type="domain" description="HNH nuclease" evidence="3">
    <location>
        <begin position="330"/>
        <end position="382"/>
    </location>
</feature>
<evidence type="ECO:0000259" key="3">
    <source>
        <dbReference type="SMART" id="SM00507"/>
    </source>
</evidence>
<feature type="region of interest" description="Disordered" evidence="2">
    <location>
        <begin position="410"/>
        <end position="436"/>
    </location>
</feature>
<evidence type="ECO:0000256" key="2">
    <source>
        <dbReference type="SAM" id="MobiDB-lite"/>
    </source>
</evidence>
<dbReference type="InterPro" id="IPR003615">
    <property type="entry name" value="HNH_nuc"/>
</dbReference>
<evidence type="ECO:0000256" key="1">
    <source>
        <dbReference type="ARBA" id="ARBA00023450"/>
    </source>
</evidence>
<keyword evidence="4" id="KW-0378">Hydrolase</keyword>
<dbReference type="Pfam" id="PF02720">
    <property type="entry name" value="DUF222"/>
    <property type="match status" value="1"/>
</dbReference>
<dbReference type="RefSeq" id="WP_344756199.1">
    <property type="nucleotide sequence ID" value="NZ_BAABBW010000005.1"/>
</dbReference>
<dbReference type="InterPro" id="IPR003870">
    <property type="entry name" value="DUF222"/>
</dbReference>
<keyword evidence="4" id="KW-0540">Nuclease</keyword>
<keyword evidence="5" id="KW-1185">Reference proteome</keyword>
<keyword evidence="4" id="KW-0255">Endonuclease</keyword>